<protein>
    <submittedName>
        <fullName evidence="10 11">Uncharacterized protein</fullName>
    </submittedName>
</protein>
<dbReference type="InterPro" id="IPR046956">
    <property type="entry name" value="RLP23-like"/>
</dbReference>
<dbReference type="PaxDb" id="3847-GLYMA07G19021.1"/>
<accession>A0A0R0JCQ0</accession>
<dbReference type="PANTHER" id="PTHR48061">
    <property type="entry name" value="LEUCINE-RICH REPEAT RECEPTOR PROTEIN KINASE EMS1-LIKE-RELATED"/>
    <property type="match status" value="1"/>
</dbReference>
<dbReference type="Gramene" id="KRH49444">
    <property type="protein sequence ID" value="KRH49444"/>
    <property type="gene ID" value="GLYMA_07G154900"/>
</dbReference>
<dbReference type="SUPFAM" id="SSF52058">
    <property type="entry name" value="L domain-like"/>
    <property type="match status" value="1"/>
</dbReference>
<dbReference type="Proteomes" id="UP000008827">
    <property type="component" value="Chromosome 7"/>
</dbReference>
<feature type="chain" id="PRO_5014522044" evidence="9">
    <location>
        <begin position="27"/>
        <end position="571"/>
    </location>
</feature>
<evidence type="ECO:0000256" key="7">
    <source>
        <dbReference type="ARBA" id="ARBA00023180"/>
    </source>
</evidence>
<evidence type="ECO:0000313" key="11">
    <source>
        <dbReference type="EnsemblPlants" id="KRH49444"/>
    </source>
</evidence>
<evidence type="ECO:0000313" key="10">
    <source>
        <dbReference type="EMBL" id="KRH49444.1"/>
    </source>
</evidence>
<keyword evidence="3 9" id="KW-0732">Signal</keyword>
<evidence type="ECO:0000256" key="3">
    <source>
        <dbReference type="ARBA" id="ARBA00022729"/>
    </source>
</evidence>
<evidence type="ECO:0000256" key="6">
    <source>
        <dbReference type="ARBA" id="ARBA00023170"/>
    </source>
</evidence>
<evidence type="ECO:0000256" key="9">
    <source>
        <dbReference type="SAM" id="SignalP"/>
    </source>
</evidence>
<gene>
    <name evidence="10" type="ORF">GLYMA_07G154900</name>
</gene>
<feature type="transmembrane region" description="Helical" evidence="8">
    <location>
        <begin position="514"/>
        <end position="530"/>
    </location>
</feature>
<proteinExistence type="predicted"/>
<keyword evidence="5 8" id="KW-0472">Membrane</keyword>
<dbReference type="InParanoid" id="A0A0R0JCQ0"/>
<reference evidence="10 11" key="1">
    <citation type="journal article" date="2010" name="Nature">
        <title>Genome sequence of the palaeopolyploid soybean.</title>
        <authorList>
            <person name="Schmutz J."/>
            <person name="Cannon S.B."/>
            <person name="Schlueter J."/>
            <person name="Ma J."/>
            <person name="Mitros T."/>
            <person name="Nelson W."/>
            <person name="Hyten D.L."/>
            <person name="Song Q."/>
            <person name="Thelen J.J."/>
            <person name="Cheng J."/>
            <person name="Xu D."/>
            <person name="Hellsten U."/>
            <person name="May G.D."/>
            <person name="Yu Y."/>
            <person name="Sakurai T."/>
            <person name="Umezawa T."/>
            <person name="Bhattacharyya M.K."/>
            <person name="Sandhu D."/>
            <person name="Valliyodan B."/>
            <person name="Lindquist E."/>
            <person name="Peto M."/>
            <person name="Grant D."/>
            <person name="Shu S."/>
            <person name="Goodstein D."/>
            <person name="Barry K."/>
            <person name="Futrell-Griggs M."/>
            <person name="Abernathy B."/>
            <person name="Du J."/>
            <person name="Tian Z."/>
            <person name="Zhu L."/>
            <person name="Gill N."/>
            <person name="Joshi T."/>
            <person name="Libault M."/>
            <person name="Sethuraman A."/>
            <person name="Zhang X.-C."/>
            <person name="Shinozaki K."/>
            <person name="Nguyen H.T."/>
            <person name="Wing R.A."/>
            <person name="Cregan P."/>
            <person name="Specht J."/>
            <person name="Grimwood J."/>
            <person name="Rokhsar D."/>
            <person name="Stacey G."/>
            <person name="Shoemaker R.C."/>
            <person name="Jackson S.A."/>
        </authorList>
    </citation>
    <scope>NUCLEOTIDE SEQUENCE</scope>
    <source>
        <strain evidence="11">cv. Williams 82</strain>
        <tissue evidence="10">Callus</tissue>
    </source>
</reference>
<evidence type="ECO:0000256" key="8">
    <source>
        <dbReference type="SAM" id="Phobius"/>
    </source>
</evidence>
<dbReference type="InterPro" id="IPR032675">
    <property type="entry name" value="LRR_dom_sf"/>
</dbReference>
<comment type="subcellular location">
    <subcellularLocation>
        <location evidence="1">Membrane</location>
        <topology evidence="1">Single-pass type I membrane protein</topology>
    </subcellularLocation>
</comment>
<keyword evidence="2 8" id="KW-0812">Transmembrane</keyword>
<dbReference type="EnsemblPlants" id="KRH49444">
    <property type="protein sequence ID" value="KRH49444"/>
    <property type="gene ID" value="GLYMA_07G154900"/>
</dbReference>
<sequence length="571" mass="65176">MFSPLARVVRLAQVLACALSVGNALSAPWVGPDAKSSTFLHEFPNVSSSKLLLIDLSSNKLQVPIPISIFHIRGLHFLQLSDNELNGAIQLDMVQRLHNLHTLGLSHNKLSIDVTLDNDHDLSSFHSIEYILLASCTLKEFTGFLRNLANNQIEGKIPNWIWRFDSLVYLNLSNNFLTNMERPIDDLNSNLYILHSNQLTGLVPTFTKYVVHLDYSSNRFSTAPLGMDNFNDFIHVCLMERNSTLRVLNLTGNKLKGYLSDTTSSSCNSRSNKLNGPIACPHNTSSWEMLHIVDLDYNNFIGILPGPFFKSWTKMIGREAENHEKYGTLLFDMFDNLENMRYNNLLSVINKFLVTKLYKLLATEPYSVADHMFAYYITNNEFGGRYLDSVTVVNKALQMNFIKIPTIFTSMDLSSYHFEGPKSQEVVSLRALNALNLSHNAFSTYLNLAFNHLWGEIPTGAQMQTFDLTSFEGNEGLCGSPIKDCTNDSVRQSLPTPLYEMHGSIDWNFQSVELGFIFGFGIFILPLMFLKRWGLFYWQHVDDLLYMLVPQFGFVYEQHRGQRYRALRWIV</sequence>
<evidence type="ECO:0000256" key="1">
    <source>
        <dbReference type="ARBA" id="ARBA00004479"/>
    </source>
</evidence>
<keyword evidence="6" id="KW-0675">Receptor</keyword>
<dbReference type="Gene3D" id="3.80.10.10">
    <property type="entry name" value="Ribonuclease Inhibitor"/>
    <property type="match status" value="1"/>
</dbReference>
<evidence type="ECO:0000256" key="5">
    <source>
        <dbReference type="ARBA" id="ARBA00023136"/>
    </source>
</evidence>
<feature type="signal peptide" evidence="9">
    <location>
        <begin position="1"/>
        <end position="26"/>
    </location>
</feature>
<reference evidence="10" key="3">
    <citation type="submission" date="2018-07" db="EMBL/GenBank/DDBJ databases">
        <title>WGS assembly of Glycine max.</title>
        <authorList>
            <person name="Schmutz J."/>
            <person name="Cannon S."/>
            <person name="Schlueter J."/>
            <person name="Ma J."/>
            <person name="Mitros T."/>
            <person name="Nelson W."/>
            <person name="Hyten D."/>
            <person name="Song Q."/>
            <person name="Thelen J."/>
            <person name="Cheng J."/>
            <person name="Xu D."/>
            <person name="Hellsten U."/>
            <person name="May G."/>
            <person name="Yu Y."/>
            <person name="Sakurai T."/>
            <person name="Umezawa T."/>
            <person name="Bhattacharyya M."/>
            <person name="Sandhu D."/>
            <person name="Valliyodan B."/>
            <person name="Lindquist E."/>
            <person name="Peto M."/>
            <person name="Grant D."/>
            <person name="Shu S."/>
            <person name="Goodstein D."/>
            <person name="Barry K."/>
            <person name="Futrell-Griggs M."/>
            <person name="Abernathy B."/>
            <person name="Du J."/>
            <person name="Tian Z."/>
            <person name="Zhu L."/>
            <person name="Gill N."/>
            <person name="Joshi T."/>
            <person name="Libault M."/>
            <person name="Sethuraman A."/>
            <person name="Zhang X."/>
            <person name="Shinozaki K."/>
            <person name="Nguyen H."/>
            <person name="Wing R."/>
            <person name="Cregan P."/>
            <person name="Specht J."/>
            <person name="Grimwood J."/>
            <person name="Rokhsar D."/>
            <person name="Stacey G."/>
            <person name="Shoemaker R."/>
            <person name="Jackson S."/>
        </authorList>
    </citation>
    <scope>NUCLEOTIDE SEQUENCE</scope>
    <source>
        <tissue evidence="10">Callus</tissue>
    </source>
</reference>
<keyword evidence="12" id="KW-1185">Reference proteome</keyword>
<dbReference type="PANTHER" id="PTHR48061:SF2">
    <property type="entry name" value="RECEPTOR LIKE PROTEIN 30-LIKE"/>
    <property type="match status" value="1"/>
</dbReference>
<evidence type="ECO:0000313" key="12">
    <source>
        <dbReference type="Proteomes" id="UP000008827"/>
    </source>
</evidence>
<name>A0A0R0JCQ0_SOYBN</name>
<dbReference type="GO" id="GO:0016020">
    <property type="term" value="C:membrane"/>
    <property type="evidence" value="ECO:0007669"/>
    <property type="project" value="UniProtKB-SubCell"/>
</dbReference>
<organism evidence="10">
    <name type="scientific">Glycine max</name>
    <name type="common">Soybean</name>
    <name type="synonym">Glycine hispida</name>
    <dbReference type="NCBI Taxonomy" id="3847"/>
    <lineage>
        <taxon>Eukaryota</taxon>
        <taxon>Viridiplantae</taxon>
        <taxon>Streptophyta</taxon>
        <taxon>Embryophyta</taxon>
        <taxon>Tracheophyta</taxon>
        <taxon>Spermatophyta</taxon>
        <taxon>Magnoliopsida</taxon>
        <taxon>eudicotyledons</taxon>
        <taxon>Gunneridae</taxon>
        <taxon>Pentapetalae</taxon>
        <taxon>rosids</taxon>
        <taxon>fabids</taxon>
        <taxon>Fabales</taxon>
        <taxon>Fabaceae</taxon>
        <taxon>Papilionoideae</taxon>
        <taxon>50 kb inversion clade</taxon>
        <taxon>NPAAA clade</taxon>
        <taxon>indigoferoid/millettioid clade</taxon>
        <taxon>Phaseoleae</taxon>
        <taxon>Glycine</taxon>
        <taxon>Glycine subgen. Soja</taxon>
    </lineage>
</organism>
<dbReference type="SMR" id="A0A0R0JCQ0"/>
<dbReference type="EMBL" id="CM000840">
    <property type="protein sequence ID" value="KRH49444.1"/>
    <property type="molecule type" value="Genomic_DNA"/>
</dbReference>
<keyword evidence="4 8" id="KW-1133">Transmembrane helix</keyword>
<evidence type="ECO:0000256" key="4">
    <source>
        <dbReference type="ARBA" id="ARBA00022989"/>
    </source>
</evidence>
<dbReference type="AlphaFoldDB" id="A0A0R0JCQ0"/>
<keyword evidence="7" id="KW-0325">Glycoprotein</keyword>
<evidence type="ECO:0000256" key="2">
    <source>
        <dbReference type="ARBA" id="ARBA00022692"/>
    </source>
</evidence>
<reference evidence="11" key="2">
    <citation type="submission" date="2018-02" db="UniProtKB">
        <authorList>
            <consortium name="EnsemblPlants"/>
        </authorList>
    </citation>
    <scope>IDENTIFICATION</scope>
    <source>
        <strain evidence="11">Williams 82</strain>
    </source>
</reference>